<accession>A0A7J6X0I5</accession>
<evidence type="ECO:0000256" key="2">
    <source>
        <dbReference type="ARBA" id="ARBA00001970"/>
    </source>
</evidence>
<comment type="cofactor">
    <cofactor evidence="8">
        <name>Ca(2+)</name>
        <dbReference type="ChEBI" id="CHEBI:29108"/>
    </cofactor>
    <text evidence="8">Binds 2 calcium ions per subunit.</text>
</comment>
<evidence type="ECO:0000256" key="6">
    <source>
        <dbReference type="ARBA" id="ARBA00023002"/>
    </source>
</evidence>
<comment type="caution">
    <text evidence="11">The sequence shown here is derived from an EMBL/GenBank/DDBJ whole genome shotgun (WGS) entry which is preliminary data.</text>
</comment>
<evidence type="ECO:0000313" key="11">
    <source>
        <dbReference type="EMBL" id="KAF5203194.1"/>
    </source>
</evidence>
<dbReference type="InterPro" id="IPR010255">
    <property type="entry name" value="Haem_peroxidase_sf"/>
</dbReference>
<dbReference type="GO" id="GO:0046872">
    <property type="term" value="F:metal ion binding"/>
    <property type="evidence" value="ECO:0007669"/>
    <property type="project" value="UniProtKB-KW"/>
</dbReference>
<feature type="domain" description="Plant heme peroxidase family profile" evidence="10">
    <location>
        <begin position="43"/>
        <end position="103"/>
    </location>
</feature>
<keyword evidence="12" id="KW-1185">Reference proteome</keyword>
<keyword evidence="3 11" id="KW-0575">Peroxidase</keyword>
<organism evidence="11 12">
    <name type="scientific">Thalictrum thalictroides</name>
    <name type="common">Rue-anemone</name>
    <name type="synonym">Anemone thalictroides</name>
    <dbReference type="NCBI Taxonomy" id="46969"/>
    <lineage>
        <taxon>Eukaryota</taxon>
        <taxon>Viridiplantae</taxon>
        <taxon>Streptophyta</taxon>
        <taxon>Embryophyta</taxon>
        <taxon>Tracheophyta</taxon>
        <taxon>Spermatophyta</taxon>
        <taxon>Magnoliopsida</taxon>
        <taxon>Ranunculales</taxon>
        <taxon>Ranunculaceae</taxon>
        <taxon>Thalictroideae</taxon>
        <taxon>Thalictrum</taxon>
    </lineage>
</organism>
<feature type="binding site" evidence="8">
    <location>
        <position position="75"/>
    </location>
    <ligand>
        <name>Ca(2+)</name>
        <dbReference type="ChEBI" id="CHEBI:29108"/>
        <label>2</label>
    </ligand>
</feature>
<evidence type="ECO:0000256" key="9">
    <source>
        <dbReference type="RuleBase" id="RU004241"/>
    </source>
</evidence>
<feature type="binding site" evidence="8">
    <location>
        <position position="80"/>
    </location>
    <ligand>
        <name>Ca(2+)</name>
        <dbReference type="ChEBI" id="CHEBI:29108"/>
        <label>2</label>
    </ligand>
</feature>
<evidence type="ECO:0000259" key="10">
    <source>
        <dbReference type="PROSITE" id="PS50873"/>
    </source>
</evidence>
<dbReference type="PANTHER" id="PTHR31517">
    <property type="match status" value="1"/>
</dbReference>
<dbReference type="GO" id="GO:0006979">
    <property type="term" value="P:response to oxidative stress"/>
    <property type="evidence" value="ECO:0007669"/>
    <property type="project" value="InterPro"/>
</dbReference>
<protein>
    <submittedName>
        <fullName evidence="11">Peroxidase</fullName>
    </submittedName>
</protein>
<dbReference type="PRINTS" id="PR00461">
    <property type="entry name" value="PLPEROXIDASE"/>
</dbReference>
<dbReference type="InterPro" id="IPR000823">
    <property type="entry name" value="Peroxidase_pln"/>
</dbReference>
<keyword evidence="5 8" id="KW-0479">Metal-binding</keyword>
<dbReference type="SUPFAM" id="SSF48113">
    <property type="entry name" value="Heme-dependent peroxidases"/>
    <property type="match status" value="1"/>
</dbReference>
<name>A0A7J6X0I5_THATH</name>
<dbReference type="PANTHER" id="PTHR31517:SF48">
    <property type="entry name" value="PEROXIDASE 16-RELATED"/>
    <property type="match status" value="1"/>
</dbReference>
<evidence type="ECO:0000256" key="5">
    <source>
        <dbReference type="ARBA" id="ARBA00022723"/>
    </source>
</evidence>
<dbReference type="AlphaFoldDB" id="A0A7J6X0I5"/>
<proteinExistence type="inferred from homology"/>
<reference evidence="11 12" key="1">
    <citation type="submission" date="2020-06" db="EMBL/GenBank/DDBJ databases">
        <title>Transcriptomic and genomic resources for Thalictrum thalictroides and T. hernandezii: Facilitating candidate gene discovery in an emerging model plant lineage.</title>
        <authorList>
            <person name="Arias T."/>
            <person name="Riano-Pachon D.M."/>
            <person name="Di Stilio V.S."/>
        </authorList>
    </citation>
    <scope>NUCLEOTIDE SEQUENCE [LARGE SCALE GENOMIC DNA]</scope>
    <source>
        <strain evidence="12">cv. WT478/WT964</strain>
        <tissue evidence="11">Leaves</tissue>
    </source>
</reference>
<dbReference type="Pfam" id="PF00141">
    <property type="entry name" value="peroxidase"/>
    <property type="match status" value="1"/>
</dbReference>
<keyword evidence="8" id="KW-0106">Calcium</keyword>
<evidence type="ECO:0000256" key="1">
    <source>
        <dbReference type="ARBA" id="ARBA00000189"/>
    </source>
</evidence>
<dbReference type="GO" id="GO:0020037">
    <property type="term" value="F:heme binding"/>
    <property type="evidence" value="ECO:0007669"/>
    <property type="project" value="InterPro"/>
</dbReference>
<comment type="catalytic activity">
    <reaction evidence="1">
        <text>2 a phenolic donor + H2O2 = 2 a phenolic radical donor + 2 H2O</text>
        <dbReference type="Rhea" id="RHEA:56136"/>
        <dbReference type="ChEBI" id="CHEBI:15377"/>
        <dbReference type="ChEBI" id="CHEBI:16240"/>
        <dbReference type="ChEBI" id="CHEBI:139520"/>
        <dbReference type="ChEBI" id="CHEBI:139521"/>
        <dbReference type="EC" id="1.11.1.7"/>
    </reaction>
</comment>
<dbReference type="Gene3D" id="1.10.420.10">
    <property type="entry name" value="Peroxidase, domain 2"/>
    <property type="match status" value="1"/>
</dbReference>
<evidence type="ECO:0000256" key="7">
    <source>
        <dbReference type="ARBA" id="ARBA00023004"/>
    </source>
</evidence>
<evidence type="ECO:0000256" key="4">
    <source>
        <dbReference type="ARBA" id="ARBA00022617"/>
    </source>
</evidence>
<comment type="similarity">
    <text evidence="9">Belongs to the peroxidase family.</text>
</comment>
<evidence type="ECO:0000256" key="8">
    <source>
        <dbReference type="PIRSR" id="PIRSR600823-3"/>
    </source>
</evidence>
<dbReference type="OrthoDB" id="2113341at2759"/>
<keyword evidence="4" id="KW-0349">Heme</keyword>
<feature type="binding site" evidence="8">
    <location>
        <position position="72"/>
    </location>
    <ligand>
        <name>Ca(2+)</name>
        <dbReference type="ChEBI" id="CHEBI:29108"/>
        <label>2</label>
    </ligand>
</feature>
<dbReference type="PROSITE" id="PS50873">
    <property type="entry name" value="PEROXIDASE_4"/>
    <property type="match status" value="1"/>
</dbReference>
<dbReference type="GO" id="GO:0140825">
    <property type="term" value="F:lactoperoxidase activity"/>
    <property type="evidence" value="ECO:0007669"/>
    <property type="project" value="UniProtKB-EC"/>
</dbReference>
<comment type="cofactor">
    <cofactor evidence="2">
        <name>heme b</name>
        <dbReference type="ChEBI" id="CHEBI:60344"/>
    </cofactor>
</comment>
<dbReference type="EMBL" id="JABWDY010007135">
    <property type="protein sequence ID" value="KAF5203194.1"/>
    <property type="molecule type" value="Genomic_DNA"/>
</dbReference>
<dbReference type="Proteomes" id="UP000554482">
    <property type="component" value="Unassembled WGS sequence"/>
</dbReference>
<gene>
    <name evidence="11" type="ORF">FRX31_007217</name>
</gene>
<sequence>MQRQCSSLTLCAANACMQLMWVHYLDYYWQKTLFIAYKLLVPNQDPTMDQRFAQNLKHTCPKVDSNGTAMLDVQTPNLFDNRYYINLRKRQGLFTSDQDLIHG</sequence>
<evidence type="ECO:0000313" key="12">
    <source>
        <dbReference type="Proteomes" id="UP000554482"/>
    </source>
</evidence>
<keyword evidence="7" id="KW-0408">Iron</keyword>
<evidence type="ECO:0000256" key="3">
    <source>
        <dbReference type="ARBA" id="ARBA00022559"/>
    </source>
</evidence>
<keyword evidence="6" id="KW-0560">Oxidoreductase</keyword>
<dbReference type="InterPro" id="IPR002016">
    <property type="entry name" value="Haem_peroxidase"/>
</dbReference>